<keyword evidence="1" id="KW-0812">Transmembrane</keyword>
<name>A0AAE3ITS3_9BACI</name>
<reference evidence="2" key="1">
    <citation type="submission" date="2022-10" db="EMBL/GenBank/DDBJ databases">
        <title>Description of Fervidibacillus gen. nov. in the family Fervidibacillaceae fam. nov. with two species, Fervidibacillus albus sp. nov., and Fervidibacillus halotolerans sp. nov., isolated from tidal flat sediments.</title>
        <authorList>
            <person name="Kwon K.K."/>
            <person name="Yang S.-H."/>
        </authorList>
    </citation>
    <scope>NUCLEOTIDE SEQUENCE</scope>
    <source>
        <strain evidence="2">JCM 19140</strain>
    </source>
</reference>
<keyword evidence="3" id="KW-1185">Reference proteome</keyword>
<protein>
    <submittedName>
        <fullName evidence="2">Uncharacterized protein</fullName>
    </submittedName>
</protein>
<dbReference type="RefSeq" id="WP_263073619.1">
    <property type="nucleotide sequence ID" value="NZ_JAOUSF010000004.1"/>
</dbReference>
<comment type="caution">
    <text evidence="2">The sequence shown here is derived from an EMBL/GenBank/DDBJ whole genome shotgun (WGS) entry which is preliminary data.</text>
</comment>
<dbReference type="AlphaFoldDB" id="A0AAE3ITS3"/>
<organism evidence="2 3">
    <name type="scientific">Perspicuibacillus lycopersici</name>
    <dbReference type="NCBI Taxonomy" id="1325689"/>
    <lineage>
        <taxon>Bacteria</taxon>
        <taxon>Bacillati</taxon>
        <taxon>Bacillota</taxon>
        <taxon>Bacilli</taxon>
        <taxon>Bacillales</taxon>
        <taxon>Bacillaceae</taxon>
        <taxon>Perspicuibacillus</taxon>
    </lineage>
</organism>
<gene>
    <name evidence="2" type="ORF">OEV98_12410</name>
</gene>
<feature type="transmembrane region" description="Helical" evidence="1">
    <location>
        <begin position="88"/>
        <end position="106"/>
    </location>
</feature>
<keyword evidence="1" id="KW-0472">Membrane</keyword>
<dbReference type="Proteomes" id="UP001209318">
    <property type="component" value="Unassembled WGS sequence"/>
</dbReference>
<evidence type="ECO:0000256" key="1">
    <source>
        <dbReference type="SAM" id="Phobius"/>
    </source>
</evidence>
<evidence type="ECO:0000313" key="2">
    <source>
        <dbReference type="EMBL" id="MCU9614341.1"/>
    </source>
</evidence>
<sequence length="116" mass="12797">MGFLFGCLVLIIGSILVFRNLEIINPFSKGTGIAIALSIFGAVSLGQNYTQSLISEANDGIGISNKLAFWIIGEDGWSQEMFRNMFELSLYVSLILIVAYPIVLVIETKLARNQHK</sequence>
<evidence type="ECO:0000313" key="3">
    <source>
        <dbReference type="Proteomes" id="UP001209318"/>
    </source>
</evidence>
<dbReference type="EMBL" id="JAOUSF010000004">
    <property type="protein sequence ID" value="MCU9614341.1"/>
    <property type="molecule type" value="Genomic_DNA"/>
</dbReference>
<proteinExistence type="predicted"/>
<accession>A0AAE3ITS3</accession>
<keyword evidence="1" id="KW-1133">Transmembrane helix</keyword>